<dbReference type="Proteomes" id="UP000030403">
    <property type="component" value="Unassembled WGS sequence"/>
</dbReference>
<dbReference type="EMBL" id="AVPF01000056">
    <property type="protein sequence ID" value="KGX84451.1"/>
    <property type="molecule type" value="Genomic_DNA"/>
</dbReference>
<evidence type="ECO:0000313" key="2">
    <source>
        <dbReference type="Proteomes" id="UP000030403"/>
    </source>
</evidence>
<organism evidence="1 2">
    <name type="scientific">Pontibacillus marinus BH030004 = DSM 16465</name>
    <dbReference type="NCBI Taxonomy" id="1385511"/>
    <lineage>
        <taxon>Bacteria</taxon>
        <taxon>Bacillati</taxon>
        <taxon>Bacillota</taxon>
        <taxon>Bacilli</taxon>
        <taxon>Bacillales</taxon>
        <taxon>Bacillaceae</taxon>
        <taxon>Pontibacillus</taxon>
    </lineage>
</organism>
<evidence type="ECO:0008006" key="3">
    <source>
        <dbReference type="Google" id="ProtNLM"/>
    </source>
</evidence>
<sequence length="175" mass="19924">MSKHILIIGGSGMLKELALTLNKEGNEVTVVARNKSKLKSLHDQAPQPELLNTYSSDYTVEDTFIEDILHILKQKPVSKVVAWFHKEGYATLQKMCDEVGQKQENWELVHVKGSRAARPSENFIPSTNNTCSYQEVILGYVRAEQRWLTHHEISRGVYNAMKQNHQTYIVGQVDS</sequence>
<protein>
    <recommendedName>
        <fullName evidence="3">Short-chain dehydrogenase</fullName>
    </recommendedName>
</protein>
<dbReference type="STRING" id="1385511.GCA_000425225_01455"/>
<gene>
    <name evidence="1" type="ORF">N783_17420</name>
</gene>
<proteinExistence type="predicted"/>
<comment type="caution">
    <text evidence="1">The sequence shown here is derived from an EMBL/GenBank/DDBJ whole genome shotgun (WGS) entry which is preliminary data.</text>
</comment>
<dbReference type="SUPFAM" id="SSF51735">
    <property type="entry name" value="NAD(P)-binding Rossmann-fold domains"/>
    <property type="match status" value="1"/>
</dbReference>
<dbReference type="RefSeq" id="WP_027448351.1">
    <property type="nucleotide sequence ID" value="NZ_AVPF01000056.1"/>
</dbReference>
<name>A0A0A5FUK4_9BACI</name>
<reference evidence="1 2" key="1">
    <citation type="submission" date="2013-08" db="EMBL/GenBank/DDBJ databases">
        <authorList>
            <person name="Huang J."/>
            <person name="Wang G."/>
        </authorList>
    </citation>
    <scope>NUCLEOTIDE SEQUENCE [LARGE SCALE GENOMIC DNA]</scope>
    <source>
        <strain evidence="1 2">BH030004</strain>
    </source>
</reference>
<dbReference type="OrthoDB" id="7922774at2"/>
<keyword evidence="2" id="KW-1185">Reference proteome</keyword>
<dbReference type="InterPro" id="IPR036291">
    <property type="entry name" value="NAD(P)-bd_dom_sf"/>
</dbReference>
<evidence type="ECO:0000313" key="1">
    <source>
        <dbReference type="EMBL" id="KGX84451.1"/>
    </source>
</evidence>
<dbReference type="eggNOG" id="COG0300">
    <property type="taxonomic scope" value="Bacteria"/>
</dbReference>
<accession>A0A0A5FUK4</accession>
<dbReference type="AlphaFoldDB" id="A0A0A5FUK4"/>
<dbReference type="Gene3D" id="3.40.50.720">
    <property type="entry name" value="NAD(P)-binding Rossmann-like Domain"/>
    <property type="match status" value="1"/>
</dbReference>